<organism evidence="1 2">
    <name type="scientific">Glossina pallidipes</name>
    <name type="common">Tsetse fly</name>
    <dbReference type="NCBI Taxonomy" id="7398"/>
    <lineage>
        <taxon>Eukaryota</taxon>
        <taxon>Metazoa</taxon>
        <taxon>Ecdysozoa</taxon>
        <taxon>Arthropoda</taxon>
        <taxon>Hexapoda</taxon>
        <taxon>Insecta</taxon>
        <taxon>Pterygota</taxon>
        <taxon>Neoptera</taxon>
        <taxon>Endopterygota</taxon>
        <taxon>Diptera</taxon>
        <taxon>Brachycera</taxon>
        <taxon>Muscomorpha</taxon>
        <taxon>Hippoboscoidea</taxon>
        <taxon>Glossinidae</taxon>
        <taxon>Glossina</taxon>
    </lineage>
</organism>
<protein>
    <submittedName>
        <fullName evidence="1">Uncharacterized protein</fullName>
    </submittedName>
</protein>
<dbReference type="EnsemblMetazoa" id="GPAI044666-RA">
    <property type="protein sequence ID" value="GPAI044666-PA"/>
    <property type="gene ID" value="GPAI044666"/>
</dbReference>
<dbReference type="VEuPathDB" id="VectorBase:GPAI044666"/>
<reference evidence="1" key="2">
    <citation type="submission" date="2020-05" db="UniProtKB">
        <authorList>
            <consortium name="EnsemblMetazoa"/>
        </authorList>
    </citation>
    <scope>IDENTIFICATION</scope>
    <source>
        <strain evidence="1">IAEA</strain>
    </source>
</reference>
<dbReference type="AlphaFoldDB" id="A0A1B0AG46"/>
<evidence type="ECO:0000313" key="2">
    <source>
        <dbReference type="Proteomes" id="UP000092445"/>
    </source>
</evidence>
<sequence length="112" mass="12981">MLFSIHACMSARIMQCINPNSRSNNVEFFSYTLNDNNEKDDNDKNDDLIDDVVQTNCKRLFATVGDDNYVDDDDNDDDDDDDDIDYGRILFLKFSQSTGYIPKFILRSFLLL</sequence>
<accession>A0A1B0AG46</accession>
<reference evidence="2" key="1">
    <citation type="submission" date="2014-03" db="EMBL/GenBank/DDBJ databases">
        <authorList>
            <person name="Aksoy S."/>
            <person name="Warren W."/>
            <person name="Wilson R.K."/>
        </authorList>
    </citation>
    <scope>NUCLEOTIDE SEQUENCE [LARGE SCALE GENOMIC DNA]</scope>
    <source>
        <strain evidence="2">IAEA</strain>
    </source>
</reference>
<proteinExistence type="predicted"/>
<evidence type="ECO:0000313" key="1">
    <source>
        <dbReference type="EnsemblMetazoa" id="GPAI044666-PA"/>
    </source>
</evidence>
<dbReference type="Proteomes" id="UP000092445">
    <property type="component" value="Unassembled WGS sequence"/>
</dbReference>
<keyword evidence="2" id="KW-1185">Reference proteome</keyword>
<name>A0A1B0AG46_GLOPL</name>